<dbReference type="RefSeq" id="WP_402699935.1">
    <property type="nucleotide sequence ID" value="NZ_JBIUZV010000004.1"/>
</dbReference>
<protein>
    <submittedName>
        <fullName evidence="6">Methyl-accepting chemotaxis protein</fullName>
    </submittedName>
</protein>
<dbReference type="PROSITE" id="PS50111">
    <property type="entry name" value="CHEMOTAXIS_TRANSDUC_2"/>
    <property type="match status" value="1"/>
</dbReference>
<dbReference type="PANTHER" id="PTHR32089:SF112">
    <property type="entry name" value="LYSOZYME-LIKE PROTEIN-RELATED"/>
    <property type="match status" value="1"/>
</dbReference>
<dbReference type="SMART" id="SM00283">
    <property type="entry name" value="MA"/>
    <property type="match status" value="1"/>
</dbReference>
<keyword evidence="1 3" id="KW-0807">Transducer</keyword>
<gene>
    <name evidence="6" type="ORF">ACIPEN_09415</name>
</gene>
<keyword evidence="4" id="KW-0812">Transmembrane</keyword>
<dbReference type="SUPFAM" id="SSF58104">
    <property type="entry name" value="Methyl-accepting chemotaxis protein (MCP) signaling domain"/>
    <property type="match status" value="1"/>
</dbReference>
<keyword evidence="4" id="KW-1133">Transmembrane helix</keyword>
<evidence type="ECO:0000256" key="1">
    <source>
        <dbReference type="ARBA" id="ARBA00023224"/>
    </source>
</evidence>
<dbReference type="PROSITE" id="PS51257">
    <property type="entry name" value="PROKAR_LIPOPROTEIN"/>
    <property type="match status" value="1"/>
</dbReference>
<keyword evidence="7" id="KW-1185">Reference proteome</keyword>
<evidence type="ECO:0000256" key="2">
    <source>
        <dbReference type="ARBA" id="ARBA00029447"/>
    </source>
</evidence>
<evidence type="ECO:0000256" key="4">
    <source>
        <dbReference type="SAM" id="Phobius"/>
    </source>
</evidence>
<evidence type="ECO:0000313" key="6">
    <source>
        <dbReference type="EMBL" id="MFJ3046038.1"/>
    </source>
</evidence>
<comment type="caution">
    <text evidence="6">The sequence shown here is derived from an EMBL/GenBank/DDBJ whole genome shotgun (WGS) entry which is preliminary data.</text>
</comment>
<proteinExistence type="inferred from homology"/>
<keyword evidence="4" id="KW-0472">Membrane</keyword>
<dbReference type="InterPro" id="IPR004090">
    <property type="entry name" value="Chemotax_Me-accpt_rcpt"/>
</dbReference>
<accession>A0ABW8EYY2</accession>
<dbReference type="EMBL" id="JBIUZV010000004">
    <property type="protein sequence ID" value="MFJ3046038.1"/>
    <property type="molecule type" value="Genomic_DNA"/>
</dbReference>
<sequence>MLMKSFYLMVAAVALALAGSCLGYLCVYAASDPVLIAAITLPGAMASAYFAARAYGRARRRGLAPVMTAMVDAGIHEMLDLEAAAAETATLSAIDEQRLSGLLKDVQVLLQLVEKTKDDMDKAGAIAKESGQNVNHAMTAVSQTVGSIATIGTYIESSLNTYRELTLQAATIGNIVGVIHEISSQTNLLALNAAIEAARAGESGRGFAVVAAEVKRLAARVGQSSIEIGTIAKSLSESSGAALRDAEKAASQVGVGKAGAEQANMAMGGVVDGAKRRLVLVQAVNDALGKQQRVTRALSVEMKNLLQQGGA</sequence>
<evidence type="ECO:0000256" key="3">
    <source>
        <dbReference type="PROSITE-ProRule" id="PRU00284"/>
    </source>
</evidence>
<name>A0ABW8EYY2_9BURK</name>
<feature type="transmembrane region" description="Helical" evidence="4">
    <location>
        <begin position="33"/>
        <end position="52"/>
    </location>
</feature>
<evidence type="ECO:0000313" key="7">
    <source>
        <dbReference type="Proteomes" id="UP001617427"/>
    </source>
</evidence>
<dbReference type="Gene3D" id="1.10.287.950">
    <property type="entry name" value="Methyl-accepting chemotaxis protein"/>
    <property type="match status" value="1"/>
</dbReference>
<dbReference type="PANTHER" id="PTHR32089">
    <property type="entry name" value="METHYL-ACCEPTING CHEMOTAXIS PROTEIN MCPB"/>
    <property type="match status" value="1"/>
</dbReference>
<dbReference type="Proteomes" id="UP001617427">
    <property type="component" value="Unassembled WGS sequence"/>
</dbReference>
<reference evidence="6 7" key="1">
    <citation type="submission" date="2024-10" db="EMBL/GenBank/DDBJ databases">
        <title>The Natural Products Discovery Center: Release of the First 8490 Sequenced Strains for Exploring Actinobacteria Biosynthetic Diversity.</title>
        <authorList>
            <person name="Kalkreuter E."/>
            <person name="Kautsar S.A."/>
            <person name="Yang D."/>
            <person name="Bader C.D."/>
            <person name="Teijaro C.N."/>
            <person name="Fluegel L."/>
            <person name="Davis C.M."/>
            <person name="Simpson J.R."/>
            <person name="Lauterbach L."/>
            <person name="Steele A.D."/>
            <person name="Gui C."/>
            <person name="Meng S."/>
            <person name="Li G."/>
            <person name="Viehrig K."/>
            <person name="Ye F."/>
            <person name="Su P."/>
            <person name="Kiefer A.F."/>
            <person name="Nichols A."/>
            <person name="Cepeda A.J."/>
            <person name="Yan W."/>
            <person name="Fan B."/>
            <person name="Jiang Y."/>
            <person name="Adhikari A."/>
            <person name="Zheng C.-J."/>
            <person name="Schuster L."/>
            <person name="Cowan T.M."/>
            <person name="Smanski M.J."/>
            <person name="Chevrette M.G."/>
            <person name="De Carvalho L.P.S."/>
            <person name="Shen B."/>
        </authorList>
    </citation>
    <scope>NUCLEOTIDE SEQUENCE [LARGE SCALE GENOMIC DNA]</scope>
    <source>
        <strain evidence="6 7">NPDC087045</strain>
    </source>
</reference>
<evidence type="ECO:0000259" key="5">
    <source>
        <dbReference type="PROSITE" id="PS50111"/>
    </source>
</evidence>
<dbReference type="InterPro" id="IPR004089">
    <property type="entry name" value="MCPsignal_dom"/>
</dbReference>
<dbReference type="PRINTS" id="PR00260">
    <property type="entry name" value="CHEMTRNSDUCR"/>
</dbReference>
<feature type="domain" description="Methyl-accepting transducer" evidence="5">
    <location>
        <begin position="80"/>
        <end position="306"/>
    </location>
</feature>
<dbReference type="Pfam" id="PF00015">
    <property type="entry name" value="MCPsignal"/>
    <property type="match status" value="1"/>
</dbReference>
<comment type="similarity">
    <text evidence="2">Belongs to the methyl-accepting chemotaxis (MCP) protein family.</text>
</comment>
<organism evidence="6 7">
    <name type="scientific">Herbaspirillum chlorophenolicum</name>
    <dbReference type="NCBI Taxonomy" id="211589"/>
    <lineage>
        <taxon>Bacteria</taxon>
        <taxon>Pseudomonadati</taxon>
        <taxon>Pseudomonadota</taxon>
        <taxon>Betaproteobacteria</taxon>
        <taxon>Burkholderiales</taxon>
        <taxon>Oxalobacteraceae</taxon>
        <taxon>Herbaspirillum</taxon>
    </lineage>
</organism>